<sequence length="366" mass="42168">MKTAISVILPIYNQETYLRQCLDSIIEQTLKDIEILCVNDGSTDSTAEILSEYQRKDSRIKVFTQEQKGAGAARNLGLSQASGEFLVFWDSDDWFEKDALETMYMEIIKKHGDICVCGVRKYNEADGSSQPALSYLKLQYLEHKTVFNIKDIPSRIFNFTTNVPWNKMFRRSFILDQNIRWQEIPRSNDTLFVMTALSCADKICYTSKFLIHYRVNNPKSLMGSVSAQPLCVCEAYQETYRQLISRQVLSDPSVTRSFCNKALDTLLYVLASQTDAAAFIKLYGCIKDQLIPLLGITAMQEQDFYNKEQYHQLQLILQHTPSEYLLLNWKDGKAKVDQLKRETREVAISKFKAAKFILKQLKIIKS</sequence>
<dbReference type="PANTHER" id="PTHR22916">
    <property type="entry name" value="GLYCOSYLTRANSFERASE"/>
    <property type="match status" value="1"/>
</dbReference>
<dbReference type="Pfam" id="PF00535">
    <property type="entry name" value="Glycos_transf_2"/>
    <property type="match status" value="1"/>
</dbReference>
<comment type="caution">
    <text evidence="2">The sequence shown here is derived from an EMBL/GenBank/DDBJ whole genome shotgun (WGS) entry which is preliminary data.</text>
</comment>
<dbReference type="InterPro" id="IPR001173">
    <property type="entry name" value="Glyco_trans_2-like"/>
</dbReference>
<accession>A0ABT2TN84</accession>
<evidence type="ECO:0000259" key="1">
    <source>
        <dbReference type="Pfam" id="PF00535"/>
    </source>
</evidence>
<evidence type="ECO:0000313" key="3">
    <source>
        <dbReference type="Proteomes" id="UP001652442"/>
    </source>
</evidence>
<reference evidence="2 3" key="1">
    <citation type="journal article" date="2021" name="ISME Commun">
        <title>Automated analysis of genomic sequences facilitates high-throughput and comprehensive description of bacteria.</title>
        <authorList>
            <person name="Hitch T.C.A."/>
        </authorList>
    </citation>
    <scope>NUCLEOTIDE SEQUENCE [LARGE SCALE GENOMIC DNA]</scope>
    <source>
        <strain evidence="2 3">Sanger_109</strain>
    </source>
</reference>
<name>A0ABT2TN84_9FIRM</name>
<dbReference type="InterPro" id="IPR029044">
    <property type="entry name" value="Nucleotide-diphossugar_trans"/>
</dbReference>
<dbReference type="PANTHER" id="PTHR22916:SF3">
    <property type="entry name" value="UDP-GLCNAC:BETAGAL BETA-1,3-N-ACETYLGLUCOSAMINYLTRANSFERASE-LIKE PROTEIN 1"/>
    <property type="match status" value="1"/>
</dbReference>
<dbReference type="RefSeq" id="WP_158426330.1">
    <property type="nucleotide sequence ID" value="NZ_JAOQJQ010000009.1"/>
</dbReference>
<dbReference type="CDD" id="cd00761">
    <property type="entry name" value="Glyco_tranf_GTA_type"/>
    <property type="match status" value="1"/>
</dbReference>
<organism evidence="2 3">
    <name type="scientific">Brotonthovivens ammoniilytica</name>
    <dbReference type="NCBI Taxonomy" id="2981725"/>
    <lineage>
        <taxon>Bacteria</taxon>
        <taxon>Bacillati</taxon>
        <taxon>Bacillota</taxon>
        <taxon>Clostridia</taxon>
        <taxon>Lachnospirales</taxon>
        <taxon>Lachnospiraceae</taxon>
        <taxon>Brotonthovivens</taxon>
    </lineage>
</organism>
<feature type="domain" description="Glycosyltransferase 2-like" evidence="1">
    <location>
        <begin position="6"/>
        <end position="173"/>
    </location>
</feature>
<dbReference type="Proteomes" id="UP001652442">
    <property type="component" value="Unassembled WGS sequence"/>
</dbReference>
<evidence type="ECO:0000313" key="2">
    <source>
        <dbReference type="EMBL" id="MCU6763689.1"/>
    </source>
</evidence>
<dbReference type="Gene3D" id="3.90.550.10">
    <property type="entry name" value="Spore Coat Polysaccharide Biosynthesis Protein SpsA, Chain A"/>
    <property type="match status" value="1"/>
</dbReference>
<keyword evidence="3" id="KW-1185">Reference proteome</keyword>
<protein>
    <submittedName>
        <fullName evidence="2">Glycosyltransferase</fullName>
    </submittedName>
</protein>
<proteinExistence type="predicted"/>
<dbReference type="EMBL" id="JAOQJQ010000009">
    <property type="protein sequence ID" value="MCU6763689.1"/>
    <property type="molecule type" value="Genomic_DNA"/>
</dbReference>
<gene>
    <name evidence="2" type="ORF">OCV88_15375</name>
</gene>
<dbReference type="SUPFAM" id="SSF53448">
    <property type="entry name" value="Nucleotide-diphospho-sugar transferases"/>
    <property type="match status" value="1"/>
</dbReference>